<sequence length="62" mass="7117">MQQPTYRTAMTKLDVAGMAYMCCLDNTDGFIGRLITVDRHQYSIQGKVHDCDDDNHQNVDEH</sequence>
<gene>
    <name evidence="1" type="primary">ORF26845</name>
</gene>
<accession>A0A0B6YIY7</accession>
<proteinExistence type="predicted"/>
<organism evidence="1">
    <name type="scientific">Arion vulgaris</name>
    <dbReference type="NCBI Taxonomy" id="1028688"/>
    <lineage>
        <taxon>Eukaryota</taxon>
        <taxon>Metazoa</taxon>
        <taxon>Spiralia</taxon>
        <taxon>Lophotrochozoa</taxon>
        <taxon>Mollusca</taxon>
        <taxon>Gastropoda</taxon>
        <taxon>Heterobranchia</taxon>
        <taxon>Euthyneura</taxon>
        <taxon>Panpulmonata</taxon>
        <taxon>Eupulmonata</taxon>
        <taxon>Stylommatophora</taxon>
        <taxon>Helicina</taxon>
        <taxon>Arionoidea</taxon>
        <taxon>Arionidae</taxon>
        <taxon>Arion</taxon>
    </lineage>
</organism>
<evidence type="ECO:0000313" key="1">
    <source>
        <dbReference type="EMBL" id="CEK56119.1"/>
    </source>
</evidence>
<dbReference type="AlphaFoldDB" id="A0A0B6YIY7"/>
<dbReference type="EMBL" id="HACG01009254">
    <property type="protein sequence ID" value="CEK56119.1"/>
    <property type="molecule type" value="Transcribed_RNA"/>
</dbReference>
<feature type="non-terminal residue" evidence="1">
    <location>
        <position position="62"/>
    </location>
</feature>
<protein>
    <submittedName>
        <fullName evidence="1">Uncharacterized protein</fullName>
    </submittedName>
</protein>
<name>A0A0B6YIY7_9EUPU</name>
<reference evidence="1" key="1">
    <citation type="submission" date="2014-12" db="EMBL/GenBank/DDBJ databases">
        <title>Insight into the proteome of Arion vulgaris.</title>
        <authorList>
            <person name="Aradska J."/>
            <person name="Bulat T."/>
            <person name="Smidak R."/>
            <person name="Sarate P."/>
            <person name="Gangsoo J."/>
            <person name="Sialana F."/>
            <person name="Bilban M."/>
            <person name="Lubec G."/>
        </authorList>
    </citation>
    <scope>NUCLEOTIDE SEQUENCE</scope>
    <source>
        <tissue evidence="1">Skin</tissue>
    </source>
</reference>